<evidence type="ECO:0000256" key="1">
    <source>
        <dbReference type="ARBA" id="ARBA00004132"/>
    </source>
</evidence>
<dbReference type="InterPro" id="IPR045192">
    <property type="entry name" value="AP180-like"/>
</dbReference>
<evidence type="ECO:0000313" key="10">
    <source>
        <dbReference type="EMBL" id="CAJ1971719.1"/>
    </source>
</evidence>
<evidence type="ECO:0000256" key="4">
    <source>
        <dbReference type="ARBA" id="ARBA00022583"/>
    </source>
</evidence>
<keyword evidence="8" id="KW-0968">Cytoplasmic vesicle</keyword>
<evidence type="ECO:0000256" key="6">
    <source>
        <dbReference type="ARBA" id="ARBA00023136"/>
    </source>
</evidence>
<protein>
    <recommendedName>
        <fullName evidence="9">ENTH domain-containing protein</fullName>
    </recommendedName>
</protein>
<dbReference type="GO" id="GO:0006900">
    <property type="term" value="P:vesicle budding from membrane"/>
    <property type="evidence" value="ECO:0007669"/>
    <property type="project" value="TreeGrafter"/>
</dbReference>
<dbReference type="GO" id="GO:0005546">
    <property type="term" value="F:phosphatidylinositol-4,5-bisphosphate binding"/>
    <property type="evidence" value="ECO:0007669"/>
    <property type="project" value="TreeGrafter"/>
</dbReference>
<proteinExistence type="predicted"/>
<reference evidence="10" key="1">
    <citation type="submission" date="2023-10" db="EMBL/GenBank/DDBJ databases">
        <authorList>
            <person name="Domelevo Entfellner J.-B."/>
        </authorList>
    </citation>
    <scope>NUCLEOTIDE SEQUENCE</scope>
</reference>
<dbReference type="GO" id="GO:0000149">
    <property type="term" value="F:SNARE binding"/>
    <property type="evidence" value="ECO:0007669"/>
    <property type="project" value="TreeGrafter"/>
</dbReference>
<dbReference type="Gramene" id="rna-AYBTSS11_LOCUS23722">
    <property type="protein sequence ID" value="CAJ1971719.1"/>
    <property type="gene ID" value="gene-AYBTSS11_LOCUS23722"/>
</dbReference>
<dbReference type="PROSITE" id="PS50942">
    <property type="entry name" value="ENTH"/>
    <property type="match status" value="1"/>
</dbReference>
<keyword evidence="6" id="KW-0472">Membrane</keyword>
<evidence type="ECO:0000256" key="3">
    <source>
        <dbReference type="ARBA" id="ARBA00004600"/>
    </source>
</evidence>
<gene>
    <name evidence="10" type="ORF">AYBTSS11_LOCUS23722</name>
</gene>
<dbReference type="GO" id="GO:0005794">
    <property type="term" value="C:Golgi apparatus"/>
    <property type="evidence" value="ECO:0007669"/>
    <property type="project" value="UniProtKB-SubCell"/>
</dbReference>
<dbReference type="GO" id="GO:0030136">
    <property type="term" value="C:clathrin-coated vesicle"/>
    <property type="evidence" value="ECO:0007669"/>
    <property type="project" value="UniProtKB-SubCell"/>
</dbReference>
<dbReference type="SUPFAM" id="SSF48464">
    <property type="entry name" value="ENTH/VHS domain"/>
    <property type="match status" value="1"/>
</dbReference>
<dbReference type="InterPro" id="IPR048050">
    <property type="entry name" value="ANTH_N_plant"/>
</dbReference>
<dbReference type="Gene3D" id="1.25.40.90">
    <property type="match status" value="1"/>
</dbReference>
<dbReference type="FunFam" id="1.25.40.90:FF:000035">
    <property type="entry name" value="Putative clathrin assembly protein At4g40080"/>
    <property type="match status" value="1"/>
</dbReference>
<dbReference type="GO" id="GO:0032050">
    <property type="term" value="F:clathrin heavy chain binding"/>
    <property type="evidence" value="ECO:0007669"/>
    <property type="project" value="TreeGrafter"/>
</dbReference>
<dbReference type="EMBL" id="OY731405">
    <property type="protein sequence ID" value="CAJ1971719.1"/>
    <property type="molecule type" value="Genomic_DNA"/>
</dbReference>
<comment type="subcellular location">
    <subcellularLocation>
        <location evidence="1">Cytoplasmic vesicle</location>
        <location evidence="1">Clathrin-coated vesicle</location>
    </subcellularLocation>
    <subcellularLocation>
        <location evidence="2">Golgi apparatus</location>
    </subcellularLocation>
    <subcellularLocation>
        <location evidence="3">Membrane</location>
        <location evidence="3">Clathrin-coated pit</location>
    </subcellularLocation>
</comment>
<accession>A0AA86SVP2</accession>
<evidence type="ECO:0000256" key="7">
    <source>
        <dbReference type="ARBA" id="ARBA00023176"/>
    </source>
</evidence>
<dbReference type="GO" id="GO:0048268">
    <property type="term" value="P:clathrin coat assembly"/>
    <property type="evidence" value="ECO:0007669"/>
    <property type="project" value="InterPro"/>
</dbReference>
<dbReference type="GO" id="GO:0072583">
    <property type="term" value="P:clathrin-dependent endocytosis"/>
    <property type="evidence" value="ECO:0007669"/>
    <property type="project" value="InterPro"/>
</dbReference>
<keyword evidence="11" id="KW-1185">Reference proteome</keyword>
<keyword evidence="7" id="KW-0168">Coated pit</keyword>
<dbReference type="PANTHER" id="PTHR22951">
    <property type="entry name" value="CLATHRIN ASSEMBLY PROTEIN"/>
    <property type="match status" value="1"/>
</dbReference>
<dbReference type="GO" id="GO:0005905">
    <property type="term" value="C:clathrin-coated pit"/>
    <property type="evidence" value="ECO:0007669"/>
    <property type="project" value="UniProtKB-SubCell"/>
</dbReference>
<organism evidence="10 11">
    <name type="scientific">Sphenostylis stenocarpa</name>
    <dbReference type="NCBI Taxonomy" id="92480"/>
    <lineage>
        <taxon>Eukaryota</taxon>
        <taxon>Viridiplantae</taxon>
        <taxon>Streptophyta</taxon>
        <taxon>Embryophyta</taxon>
        <taxon>Tracheophyta</taxon>
        <taxon>Spermatophyta</taxon>
        <taxon>Magnoliopsida</taxon>
        <taxon>eudicotyledons</taxon>
        <taxon>Gunneridae</taxon>
        <taxon>Pentapetalae</taxon>
        <taxon>rosids</taxon>
        <taxon>fabids</taxon>
        <taxon>Fabales</taxon>
        <taxon>Fabaceae</taxon>
        <taxon>Papilionoideae</taxon>
        <taxon>50 kb inversion clade</taxon>
        <taxon>NPAAA clade</taxon>
        <taxon>indigoferoid/millettioid clade</taxon>
        <taxon>Phaseoleae</taxon>
        <taxon>Sphenostylis</taxon>
    </lineage>
</organism>
<evidence type="ECO:0000256" key="5">
    <source>
        <dbReference type="ARBA" id="ARBA00023034"/>
    </source>
</evidence>
<dbReference type="Proteomes" id="UP001189624">
    <property type="component" value="Chromosome 8"/>
</dbReference>
<dbReference type="InterPro" id="IPR013809">
    <property type="entry name" value="ENTH"/>
</dbReference>
<dbReference type="PANTHER" id="PTHR22951:SF24">
    <property type="entry name" value="ENTH DOMAIN-CONTAINING PROTEIN"/>
    <property type="match status" value="1"/>
</dbReference>
<dbReference type="Pfam" id="PF07651">
    <property type="entry name" value="ANTH"/>
    <property type="match status" value="1"/>
</dbReference>
<dbReference type="InterPro" id="IPR011417">
    <property type="entry name" value="ANTH_dom"/>
</dbReference>
<sequence>MTFVPERNHRKASFLNTLHLLLLNAMSIRKTLSNLLHTFNDKASVIAASISLKRHVSSVRIYVLRATTHRLAAPPSESQIAAVLSAGRGSYLLPRTCIEAIMDRLHRTRSASVALKCLFILHNIVSEGPLMLKDNLSHYPSRGGNNALNLVSFRDETDMESLQLSSWVRWYANVLEHVLTVSRVLGYYLIKDGVQREFTRVSSVELLCELRGLVDFVEQVSHAPESLHLQRIDLVYGVVRLVRDDYGRVQGEISRRVEEIERRVVDLGVDELRELVWCLKRLEECRERLVVLFVNRKKNGAFWDLIGGVKNKGVVVMEDMEGKWLTVVKGKNELTESMSFSNPFLEPGEILYSGPTGWCVATCQLTVPRLG</sequence>
<evidence type="ECO:0000313" key="11">
    <source>
        <dbReference type="Proteomes" id="UP001189624"/>
    </source>
</evidence>
<evidence type="ECO:0000256" key="2">
    <source>
        <dbReference type="ARBA" id="ARBA00004555"/>
    </source>
</evidence>
<dbReference type="AlphaFoldDB" id="A0AA86SVP2"/>
<feature type="domain" description="ENTH" evidence="9">
    <location>
        <begin position="51"/>
        <end position="189"/>
    </location>
</feature>
<dbReference type="CDD" id="cd16987">
    <property type="entry name" value="ANTH_N_AP180_plant"/>
    <property type="match status" value="1"/>
</dbReference>
<keyword evidence="5" id="KW-0333">Golgi apparatus</keyword>
<dbReference type="InterPro" id="IPR008942">
    <property type="entry name" value="ENTH_VHS"/>
</dbReference>
<dbReference type="GO" id="GO:0005545">
    <property type="term" value="F:1-phosphatidylinositol binding"/>
    <property type="evidence" value="ECO:0007669"/>
    <property type="project" value="TreeGrafter"/>
</dbReference>
<evidence type="ECO:0000259" key="9">
    <source>
        <dbReference type="PROSITE" id="PS50942"/>
    </source>
</evidence>
<evidence type="ECO:0000256" key="8">
    <source>
        <dbReference type="ARBA" id="ARBA00023329"/>
    </source>
</evidence>
<keyword evidence="4" id="KW-0254">Endocytosis</keyword>
<name>A0AA86SVP2_9FABA</name>